<accession>A0A226WMG8</accession>
<sequence length="500" mass="56711">MTIGVELEAQILRYYHVEKWRCGTIARQLHVHRGTVQRVLAQAGLPRIGPVLRPSQIDAYLPFVHETLKKFPSLTASRLYAMVYERGYRGGQHHFRHLVSLHRPRPMAEAYLRLRTLPGEQAQCDWGSFGHLQIGRARRPLMAFVMVLSWSRQIYLHFFLDARMDSFLAGHAGAWAAWSGLPRVVLYDNLKSAVLERRGDAIRFNPTLLAFAAHHRYEPRPVAVYRGNEKGRVERAIRFVRENFFAARKFVDLDDLNAQAALWCAGPAADRPCREEPTITVREAFAREQPSLLALPANPYPCELQLAVRVNKTPYVRFDLNDYTIPHTHVRRTLTVRADPRQVRILDGADLLATHVRSYDRGAQIEIATHIDALIARKREARHHRGLDHLAQAAPASQTLMLRAAERGGNLGNITANLLRLLDRYGASELQAAIEETLASGAAPHPNPVRLALERRREARKLPPPVAIPMPEHVRRKDTLVTPHRLDIYDQITGGTDELA</sequence>
<dbReference type="PROSITE" id="PS50994">
    <property type="entry name" value="INTEGRASE"/>
    <property type="match status" value="1"/>
</dbReference>
<organism evidence="2 3">
    <name type="scientific">Caballeronia sordidicola</name>
    <name type="common">Burkholderia sordidicola</name>
    <dbReference type="NCBI Taxonomy" id="196367"/>
    <lineage>
        <taxon>Bacteria</taxon>
        <taxon>Pseudomonadati</taxon>
        <taxon>Pseudomonadota</taxon>
        <taxon>Betaproteobacteria</taxon>
        <taxon>Burkholderiales</taxon>
        <taxon>Burkholderiaceae</taxon>
        <taxon>Caballeronia</taxon>
    </lineage>
</organism>
<dbReference type="InterPro" id="IPR054353">
    <property type="entry name" value="IstA-like_C"/>
</dbReference>
<dbReference type="Pfam" id="PF22483">
    <property type="entry name" value="Mu-transpos_C_2"/>
    <property type="match status" value="1"/>
</dbReference>
<name>A0A226WMG8_CABSO</name>
<proteinExistence type="predicted"/>
<dbReference type="Proteomes" id="UP000214720">
    <property type="component" value="Unassembled WGS sequence"/>
</dbReference>
<comment type="caution">
    <text evidence="2">The sequence shown here is derived from an EMBL/GenBank/DDBJ whole genome shotgun (WGS) entry which is preliminary data.</text>
</comment>
<evidence type="ECO:0000259" key="1">
    <source>
        <dbReference type="PROSITE" id="PS50994"/>
    </source>
</evidence>
<dbReference type="EMBL" id="MTHB01000294">
    <property type="protein sequence ID" value="OXC71788.1"/>
    <property type="molecule type" value="Genomic_DNA"/>
</dbReference>
<dbReference type="SUPFAM" id="SSF53098">
    <property type="entry name" value="Ribonuclease H-like"/>
    <property type="match status" value="1"/>
</dbReference>
<reference evidence="3" key="1">
    <citation type="submission" date="2017-01" db="EMBL/GenBank/DDBJ databases">
        <title>Genome Analysis of Deinococcus marmoris KOPRI26562.</title>
        <authorList>
            <person name="Kim J.H."/>
            <person name="Oh H.-M."/>
        </authorList>
    </citation>
    <scope>NUCLEOTIDE SEQUENCE [LARGE SCALE GENOMIC DNA]</scope>
    <source>
        <strain evidence="3">PAMC 26633</strain>
    </source>
</reference>
<dbReference type="SUPFAM" id="SSF46689">
    <property type="entry name" value="Homeodomain-like"/>
    <property type="match status" value="1"/>
</dbReference>
<evidence type="ECO:0000313" key="2">
    <source>
        <dbReference type="EMBL" id="OXC71788.1"/>
    </source>
</evidence>
<dbReference type="GO" id="GO:0015074">
    <property type="term" value="P:DNA integration"/>
    <property type="evidence" value="ECO:0007669"/>
    <property type="project" value="InterPro"/>
</dbReference>
<dbReference type="InterPro" id="IPR009057">
    <property type="entry name" value="Homeodomain-like_sf"/>
</dbReference>
<dbReference type="PANTHER" id="PTHR35004">
    <property type="entry name" value="TRANSPOSASE RV3428C-RELATED"/>
    <property type="match status" value="1"/>
</dbReference>
<protein>
    <submittedName>
        <fullName evidence="2">Mobile element protein</fullName>
    </submittedName>
</protein>
<dbReference type="OrthoDB" id="3542865at2"/>
<evidence type="ECO:0000313" key="3">
    <source>
        <dbReference type="Proteomes" id="UP000214720"/>
    </source>
</evidence>
<feature type="domain" description="Integrase catalytic" evidence="1">
    <location>
        <begin position="114"/>
        <end position="298"/>
    </location>
</feature>
<gene>
    <name evidence="2" type="ORF">BSU04_45210</name>
</gene>
<dbReference type="RefSeq" id="WP_089166284.1">
    <property type="nucleotide sequence ID" value="NZ_MTHB01000294.1"/>
</dbReference>
<dbReference type="NCBIfam" id="NF033546">
    <property type="entry name" value="transpos_IS21"/>
    <property type="match status" value="1"/>
</dbReference>
<dbReference type="InterPro" id="IPR012337">
    <property type="entry name" value="RNaseH-like_sf"/>
</dbReference>
<dbReference type="AlphaFoldDB" id="A0A226WMG8"/>
<dbReference type="InterPro" id="IPR001584">
    <property type="entry name" value="Integrase_cat-core"/>
</dbReference>
<dbReference type="Gene3D" id="1.10.10.60">
    <property type="entry name" value="Homeodomain-like"/>
    <property type="match status" value="1"/>
</dbReference>